<proteinExistence type="predicted"/>
<keyword evidence="5" id="KW-1185">Reference proteome</keyword>
<dbReference type="Proteomes" id="UP000319732">
    <property type="component" value="Unassembled WGS sequence"/>
</dbReference>
<dbReference type="PANTHER" id="PTHR30055:SF223">
    <property type="entry name" value="HTH-TYPE TRANSCRIPTIONAL REGULATOR UIDR"/>
    <property type="match status" value="1"/>
</dbReference>
<dbReference type="InterPro" id="IPR050109">
    <property type="entry name" value="HTH-type_TetR-like_transc_reg"/>
</dbReference>
<evidence type="ECO:0000259" key="3">
    <source>
        <dbReference type="PROSITE" id="PS50977"/>
    </source>
</evidence>
<reference evidence="4 5" key="1">
    <citation type="submission" date="2019-06" db="EMBL/GenBank/DDBJ databases">
        <title>Whole genome sequence for Cellvibrionaceae sp. R142.</title>
        <authorList>
            <person name="Wang G."/>
        </authorList>
    </citation>
    <scope>NUCLEOTIDE SEQUENCE [LARGE SCALE GENOMIC DNA]</scope>
    <source>
        <strain evidence="4 5">R142</strain>
    </source>
</reference>
<dbReference type="PANTHER" id="PTHR30055">
    <property type="entry name" value="HTH-TYPE TRANSCRIPTIONAL REGULATOR RUTR"/>
    <property type="match status" value="1"/>
</dbReference>
<comment type="caution">
    <text evidence="4">The sequence shown here is derived from an EMBL/GenBank/DDBJ whole genome shotgun (WGS) entry which is preliminary data.</text>
</comment>
<dbReference type="SUPFAM" id="SSF48498">
    <property type="entry name" value="Tetracyclin repressor-like, C-terminal domain"/>
    <property type="match status" value="1"/>
</dbReference>
<keyword evidence="1 2" id="KW-0238">DNA-binding</keyword>
<evidence type="ECO:0000256" key="1">
    <source>
        <dbReference type="ARBA" id="ARBA00023125"/>
    </source>
</evidence>
<gene>
    <name evidence="4" type="ORF">FKG94_09410</name>
</gene>
<accession>A0A545TVW9</accession>
<dbReference type="GO" id="GO:0003700">
    <property type="term" value="F:DNA-binding transcription factor activity"/>
    <property type="evidence" value="ECO:0007669"/>
    <property type="project" value="TreeGrafter"/>
</dbReference>
<sequence length="199" mass="22262">MSDTQSRILDAALALFARQGFEETGMREIAAQVGIRAPSIYKHFKSKEAILVALLDACGPGPMTQALVHIEPGVTADQAVAQLMDILFGLFGNERDNQLMRIVLGESLRNPVVARLVKETIFGQEREALVALFQQWQQQHLVKPYDPGLLADECLSRGIMRRYQLLVCADDPDSLALVKEALGRQVQFFWDWIKVEAQP</sequence>
<evidence type="ECO:0000313" key="5">
    <source>
        <dbReference type="Proteomes" id="UP000319732"/>
    </source>
</evidence>
<dbReference type="EMBL" id="VHSG01000008">
    <property type="protein sequence ID" value="TQV81301.1"/>
    <property type="molecule type" value="Genomic_DNA"/>
</dbReference>
<dbReference type="Gene3D" id="1.10.357.10">
    <property type="entry name" value="Tetracycline Repressor, domain 2"/>
    <property type="match status" value="1"/>
</dbReference>
<dbReference type="Pfam" id="PF00440">
    <property type="entry name" value="TetR_N"/>
    <property type="match status" value="1"/>
</dbReference>
<dbReference type="PROSITE" id="PS50977">
    <property type="entry name" value="HTH_TETR_2"/>
    <property type="match status" value="1"/>
</dbReference>
<dbReference type="GO" id="GO:0000976">
    <property type="term" value="F:transcription cis-regulatory region binding"/>
    <property type="evidence" value="ECO:0007669"/>
    <property type="project" value="TreeGrafter"/>
</dbReference>
<evidence type="ECO:0000256" key="2">
    <source>
        <dbReference type="PROSITE-ProRule" id="PRU00335"/>
    </source>
</evidence>
<name>A0A545TVW9_9GAMM</name>
<dbReference type="InterPro" id="IPR009057">
    <property type="entry name" value="Homeodomain-like_sf"/>
</dbReference>
<dbReference type="SUPFAM" id="SSF46689">
    <property type="entry name" value="Homeodomain-like"/>
    <property type="match status" value="1"/>
</dbReference>
<dbReference type="InterPro" id="IPR001647">
    <property type="entry name" value="HTH_TetR"/>
</dbReference>
<dbReference type="InterPro" id="IPR036271">
    <property type="entry name" value="Tet_transcr_reg_TetR-rel_C_sf"/>
</dbReference>
<feature type="domain" description="HTH tetR-type" evidence="3">
    <location>
        <begin position="2"/>
        <end position="62"/>
    </location>
</feature>
<dbReference type="AlphaFoldDB" id="A0A545TVW9"/>
<organism evidence="4 5">
    <name type="scientific">Exilibacterium tricleocarpae</name>
    <dbReference type="NCBI Taxonomy" id="2591008"/>
    <lineage>
        <taxon>Bacteria</taxon>
        <taxon>Pseudomonadati</taxon>
        <taxon>Pseudomonadota</taxon>
        <taxon>Gammaproteobacteria</taxon>
        <taxon>Cellvibrionales</taxon>
        <taxon>Cellvibrionaceae</taxon>
        <taxon>Exilibacterium</taxon>
    </lineage>
</organism>
<protein>
    <submittedName>
        <fullName evidence="4">TetR/AcrR family transcriptional regulator</fullName>
    </submittedName>
</protein>
<dbReference type="PRINTS" id="PR00455">
    <property type="entry name" value="HTHTETR"/>
</dbReference>
<feature type="DNA-binding region" description="H-T-H motif" evidence="2">
    <location>
        <begin position="25"/>
        <end position="44"/>
    </location>
</feature>
<dbReference type="RefSeq" id="WP_142903962.1">
    <property type="nucleotide sequence ID" value="NZ_ML660091.1"/>
</dbReference>
<dbReference type="OrthoDB" id="116240at2"/>
<evidence type="ECO:0000313" key="4">
    <source>
        <dbReference type="EMBL" id="TQV81301.1"/>
    </source>
</evidence>